<keyword evidence="3" id="KW-1185">Reference proteome</keyword>
<feature type="compositionally biased region" description="Polar residues" evidence="1">
    <location>
        <begin position="91"/>
        <end position="104"/>
    </location>
</feature>
<comment type="caution">
    <text evidence="2">The sequence shown here is derived from an EMBL/GenBank/DDBJ whole genome shotgun (WGS) entry which is preliminary data.</text>
</comment>
<feature type="region of interest" description="Disordered" evidence="1">
    <location>
        <begin position="30"/>
        <end position="209"/>
    </location>
</feature>
<feature type="compositionally biased region" description="Basic and acidic residues" evidence="1">
    <location>
        <begin position="194"/>
        <end position="207"/>
    </location>
</feature>
<dbReference type="Proteomes" id="UP000593566">
    <property type="component" value="Unassembled WGS sequence"/>
</dbReference>
<proteinExistence type="predicted"/>
<dbReference type="GeneID" id="59330707"/>
<feature type="compositionally biased region" description="Basic and acidic residues" evidence="1">
    <location>
        <begin position="257"/>
        <end position="279"/>
    </location>
</feature>
<reference evidence="2 3" key="1">
    <citation type="journal article" date="2020" name="Genomics">
        <title>Complete, high-quality genomes from long-read metagenomic sequencing of two wolf lichen thalli reveals enigmatic genome architecture.</title>
        <authorList>
            <person name="McKenzie S.K."/>
            <person name="Walston R.F."/>
            <person name="Allen J.L."/>
        </authorList>
    </citation>
    <scope>NUCLEOTIDE SEQUENCE [LARGE SCALE GENOMIC DNA]</scope>
    <source>
        <strain evidence="2">WasteWater1</strain>
    </source>
</reference>
<evidence type="ECO:0000256" key="1">
    <source>
        <dbReference type="SAM" id="MobiDB-lite"/>
    </source>
</evidence>
<organism evidence="2 3">
    <name type="scientific">Letharia lupina</name>
    <dbReference type="NCBI Taxonomy" id="560253"/>
    <lineage>
        <taxon>Eukaryota</taxon>
        <taxon>Fungi</taxon>
        <taxon>Dikarya</taxon>
        <taxon>Ascomycota</taxon>
        <taxon>Pezizomycotina</taxon>
        <taxon>Lecanoromycetes</taxon>
        <taxon>OSLEUM clade</taxon>
        <taxon>Lecanoromycetidae</taxon>
        <taxon>Lecanorales</taxon>
        <taxon>Lecanorineae</taxon>
        <taxon>Parmeliaceae</taxon>
        <taxon>Letharia</taxon>
    </lineage>
</organism>
<sequence length="372" mass="40751">MTSSSGVDAATEALIAQLMAEDLGESYYRHSTPIGASYHDYEEPLSSYERQCLDAENNPDEEGGEGSGWGPEDSDEVNGAVAPHEGLYPTGPTNEGTWDSTNENWDSRFVDEDGQVQEHTASGQSPQAVGANEDDNHSDSNSCSNPTNEELTGAPARVVSPAAYDVPNNPADETHNISAPMTLPTLSTPGVPDGHLDPSDHSSHREPFIPSFHLAPNEWLPASSALEVEGQWDDGLDCSSSKGKGKAVRAYDEFKRGLRDGEKESWDPNIADLEHRREEDADSDSEEEGEVRDEDLPFISIPWPCAENDELLSRREDAEVVEIRVGDDETLESILRDISLRDERRQKGKGVEGRIECADEDVSGRKDVAAWW</sequence>
<gene>
    <name evidence="2" type="ORF">HO133_002294</name>
</gene>
<feature type="compositionally biased region" description="Polar residues" evidence="1">
    <location>
        <begin position="176"/>
        <end position="188"/>
    </location>
</feature>
<dbReference type="AlphaFoldDB" id="A0A8H6CDL1"/>
<accession>A0A8H6CDL1</accession>
<feature type="compositionally biased region" description="Polar residues" evidence="1">
    <location>
        <begin position="117"/>
        <end position="127"/>
    </location>
</feature>
<feature type="region of interest" description="Disordered" evidence="1">
    <location>
        <begin position="257"/>
        <end position="299"/>
    </location>
</feature>
<dbReference type="EMBL" id="JACCJB010000014">
    <property type="protein sequence ID" value="KAF6221438.1"/>
    <property type="molecule type" value="Genomic_DNA"/>
</dbReference>
<feature type="compositionally biased region" description="Acidic residues" evidence="1">
    <location>
        <begin position="280"/>
        <end position="293"/>
    </location>
</feature>
<evidence type="ECO:0000313" key="3">
    <source>
        <dbReference type="Proteomes" id="UP000593566"/>
    </source>
</evidence>
<dbReference type="RefSeq" id="XP_037150873.1">
    <property type="nucleotide sequence ID" value="XM_037293220.1"/>
</dbReference>
<protein>
    <submittedName>
        <fullName evidence="2">Uncharacterized protein</fullName>
    </submittedName>
</protein>
<name>A0A8H6CDL1_9LECA</name>
<evidence type="ECO:0000313" key="2">
    <source>
        <dbReference type="EMBL" id="KAF6221438.1"/>
    </source>
</evidence>